<evidence type="ECO:0000313" key="5">
    <source>
        <dbReference type="Proteomes" id="UP000481153"/>
    </source>
</evidence>
<keyword evidence="5" id="KW-1185">Reference proteome</keyword>
<dbReference type="CDD" id="cd09272">
    <property type="entry name" value="RNase_HI_RT_Ty1"/>
    <property type="match status" value="1"/>
</dbReference>
<dbReference type="Pfam" id="PF22936">
    <property type="entry name" value="Pol_BBD"/>
    <property type="match status" value="1"/>
</dbReference>
<proteinExistence type="predicted"/>
<dbReference type="GO" id="GO:0004190">
    <property type="term" value="F:aspartic-type endopeptidase activity"/>
    <property type="evidence" value="ECO:0007669"/>
    <property type="project" value="UniProtKB-KW"/>
</dbReference>
<comment type="caution">
    <text evidence="4">The sequence shown here is derived from an EMBL/GenBank/DDBJ whole genome shotgun (WGS) entry which is preliminary data.</text>
</comment>
<dbReference type="InterPro" id="IPR043502">
    <property type="entry name" value="DNA/RNA_pol_sf"/>
</dbReference>
<dbReference type="VEuPathDB" id="FungiDB:AeMF1_014753"/>
<accession>A0A6G0WQH0</accession>
<dbReference type="Pfam" id="PF07727">
    <property type="entry name" value="RVT_2"/>
    <property type="match status" value="1"/>
</dbReference>
<dbReference type="VEuPathDB" id="FungiDB:AeMF1_014752"/>
<feature type="domain" description="Integrase catalytic" evidence="3">
    <location>
        <begin position="575"/>
        <end position="759"/>
    </location>
</feature>
<dbReference type="SUPFAM" id="SSF56672">
    <property type="entry name" value="DNA/RNA polymerases"/>
    <property type="match status" value="1"/>
</dbReference>
<dbReference type="Pfam" id="PF14223">
    <property type="entry name" value="Retrotran_gag_2"/>
    <property type="match status" value="1"/>
</dbReference>
<dbReference type="Gene3D" id="3.30.420.10">
    <property type="entry name" value="Ribonuclease H-like superfamily/Ribonuclease H"/>
    <property type="match status" value="1"/>
</dbReference>
<gene>
    <name evidence="4" type="ORF">Ae201684_012715</name>
</gene>
<feature type="region of interest" description="Disordered" evidence="2">
    <location>
        <begin position="1"/>
        <end position="72"/>
    </location>
</feature>
<dbReference type="InterPro" id="IPR054722">
    <property type="entry name" value="PolX-like_BBD"/>
</dbReference>
<keyword evidence="1" id="KW-0064">Aspartyl protease</keyword>
<dbReference type="InterPro" id="IPR057670">
    <property type="entry name" value="SH3_retrovirus"/>
</dbReference>
<sequence>MARRRESPRRRSYHRNRRSSSRDSERWSRNRSYRHSLSRDRPWSHYGPNSRSRSTVNVQQQGAPSVDRHQRDVNEPLNVHTFSHSERVKAVGAVKWLPTKNFVGNNFHYWLKAIRNHLKAARLWDIVTGTEIRPSAPVESAQWDHLDRLAVTVLMDSIRDDLLLGVTGEESAAVIWETICNKYLEVKWGRSASLLGKLTNLKMASGSDVNEHLTVFREYSEKLNEMGEGLKTSQLTALLLGSLPDSWNTFKTSFWILKSAPSYDELEANIRTEAARRGSELAAKRKEDKKALQGNAAEAHAAQLAQQQLDLFRRLDSIEANLASGRGHPSKRLQGAKAPNPHVNETCEYCKRKGHKADKCFMKRRHQNDLDQANKRAHIVESNLSERFDDDEAMDMKTEGSEDWKWSGSAWANEAWASRASTRGLGGLKYEWVVDSGATHHMCYVLEMFDQMEASTKSKANTVGLPNGGHVAVEGVGSVILTVKCDLTDQHVKIKLNGVLYMPKFNRNLISVRKSAKAGLKFNFETTEDHLVVMSNSQSITVIGDPQEPLYILKHIRAKSNRLGDACELGKKTRRVKLPSSAASVNRCNAKVHSDLTGPIETPALDGSRYVCLLVDSHSSFVTCYCLTKKSEFNELLVQHRAVIQNKHNLLLSELHSDNGGEFVNKQLKDFCAKEGILHSTSVPYTSQQNSKVEVRFRDVFAKARSMLIDGNLPQQLWDHAVQCAVYCLNRCPSGTRKTTAFELLCYVHIPSKVNVSTDAGRANTKRQKLDYKAVRGIFLGYAEDRHAYKVLDCTTGQLLVSIHVTFDELDSVASQELKRKELLKLAQIHDLTFDFYSRQASQDVDFLFNGETTKDTLDDEEINALESFVQQFSIPENDLGEINLAAPHGSHLVFHNLDFSPSSSKLLKLSRLQAQSEELVRAEVEMAKVEAYSAAIPASNIPIPRNYEEAMTSKEWEHWKAAIEMELASIKSNGTWKYVKPPQDRKTLKTTWVFRVKEKCDGSIERFKARLVVKGFLQVKGLDYDEVFAPVMRLESLRTLLAIGNALDLPIDQMDIDTAFLNGTLEEEIYLDLPEGLQMKDVIKDANWEGASELTSSPSQVSCLLIKALYGLKQAPREWHKVLTTFLGGVGFEKTNVESCIYVRRLKSQLAIAAIYVDDLVVVAENDNVMAEVKTAIKNRFASKDMGPINYILGIRVERDREKRIMHISQPLNAKNMLMRFDLDQARPATTPLDKVLDGSDCPSDGHVRTEAERLNRANFRQGIGSLMYLMLGTRPDLAYAVQALSRYLNNPGKSHIGKMKQVMRYVAGTIDYGLVYRGTDLNLRGYTDSDYAANPDTRRSVSGYCTYVGDCLVSWSSQCQRVVAQSTTVAEYIALAQAAKEVLFMRTLNCELGNPIATGIILHADNQPAIATATNPVHHSRTKHIDVRYHFVREPIQLQELRLEYVPSKDNGQAGLSETTAGLWCPSLKLCLEYGI</sequence>
<protein>
    <recommendedName>
        <fullName evidence="3">Integrase catalytic domain-containing protein</fullName>
    </recommendedName>
</protein>
<dbReference type="GO" id="GO:0015074">
    <property type="term" value="P:DNA integration"/>
    <property type="evidence" value="ECO:0007669"/>
    <property type="project" value="InterPro"/>
</dbReference>
<keyword evidence="1" id="KW-0645">Protease</keyword>
<dbReference type="InterPro" id="IPR036397">
    <property type="entry name" value="RNaseH_sf"/>
</dbReference>
<reference evidence="4 5" key="1">
    <citation type="submission" date="2019-07" db="EMBL/GenBank/DDBJ databases">
        <title>Genomics analysis of Aphanomyces spp. identifies a new class of oomycete effector associated with host adaptation.</title>
        <authorList>
            <person name="Gaulin E."/>
        </authorList>
    </citation>
    <scope>NUCLEOTIDE SEQUENCE [LARGE SCALE GENOMIC DNA]</scope>
    <source>
        <strain evidence="4 5">ATCC 201684</strain>
    </source>
</reference>
<evidence type="ECO:0000259" key="3">
    <source>
        <dbReference type="PROSITE" id="PS50994"/>
    </source>
</evidence>
<feature type="compositionally biased region" description="Polar residues" evidence="2">
    <location>
        <begin position="47"/>
        <end position="63"/>
    </location>
</feature>
<dbReference type="PANTHER" id="PTHR11439">
    <property type="entry name" value="GAG-POL-RELATED RETROTRANSPOSON"/>
    <property type="match status" value="1"/>
</dbReference>
<dbReference type="InterPro" id="IPR001584">
    <property type="entry name" value="Integrase_cat-core"/>
</dbReference>
<dbReference type="Pfam" id="PF25597">
    <property type="entry name" value="SH3_retrovirus"/>
    <property type="match status" value="1"/>
</dbReference>
<name>A0A6G0WQH0_9STRA</name>
<keyword evidence="1" id="KW-0378">Hydrolase</keyword>
<dbReference type="Proteomes" id="UP000481153">
    <property type="component" value="Unassembled WGS sequence"/>
</dbReference>
<dbReference type="GO" id="GO:0003676">
    <property type="term" value="F:nucleic acid binding"/>
    <property type="evidence" value="ECO:0007669"/>
    <property type="project" value="InterPro"/>
</dbReference>
<evidence type="ECO:0000256" key="1">
    <source>
        <dbReference type="ARBA" id="ARBA00022750"/>
    </source>
</evidence>
<dbReference type="SUPFAM" id="SSF53098">
    <property type="entry name" value="Ribonuclease H-like"/>
    <property type="match status" value="1"/>
</dbReference>
<dbReference type="PROSITE" id="PS50994">
    <property type="entry name" value="INTEGRASE"/>
    <property type="match status" value="1"/>
</dbReference>
<dbReference type="InterPro" id="IPR012337">
    <property type="entry name" value="RNaseH-like_sf"/>
</dbReference>
<dbReference type="Pfam" id="PF00665">
    <property type="entry name" value="rve"/>
    <property type="match status" value="1"/>
</dbReference>
<evidence type="ECO:0000313" key="4">
    <source>
        <dbReference type="EMBL" id="KAF0729654.1"/>
    </source>
</evidence>
<evidence type="ECO:0000256" key="2">
    <source>
        <dbReference type="SAM" id="MobiDB-lite"/>
    </source>
</evidence>
<organism evidence="4 5">
    <name type="scientific">Aphanomyces euteiches</name>
    <dbReference type="NCBI Taxonomy" id="100861"/>
    <lineage>
        <taxon>Eukaryota</taxon>
        <taxon>Sar</taxon>
        <taxon>Stramenopiles</taxon>
        <taxon>Oomycota</taxon>
        <taxon>Saprolegniomycetes</taxon>
        <taxon>Saprolegniales</taxon>
        <taxon>Verrucalvaceae</taxon>
        <taxon>Aphanomyces</taxon>
    </lineage>
</organism>
<feature type="compositionally biased region" description="Basic residues" evidence="2">
    <location>
        <begin position="1"/>
        <end position="19"/>
    </location>
</feature>
<dbReference type="EMBL" id="VJMJ01000162">
    <property type="protein sequence ID" value="KAF0729654.1"/>
    <property type="molecule type" value="Genomic_DNA"/>
</dbReference>
<dbReference type="InterPro" id="IPR013103">
    <property type="entry name" value="RVT_2"/>
</dbReference>